<dbReference type="PROSITE" id="PS50234">
    <property type="entry name" value="VWFA"/>
    <property type="match status" value="1"/>
</dbReference>
<proteinExistence type="predicted"/>
<evidence type="ECO:0000313" key="4">
    <source>
        <dbReference type="Proteomes" id="UP001470230"/>
    </source>
</evidence>
<dbReference type="InterPro" id="IPR013694">
    <property type="entry name" value="VIT"/>
</dbReference>
<protein>
    <submittedName>
        <fullName evidence="3">von Willebrand factor A domain-containing protein 5A</fullName>
    </submittedName>
</protein>
<dbReference type="Gene3D" id="3.40.50.410">
    <property type="entry name" value="von Willebrand factor, type A domain"/>
    <property type="match status" value="1"/>
</dbReference>
<dbReference type="PANTHER" id="PTHR45737:SF6">
    <property type="entry name" value="VON WILLEBRAND FACTOR A DOMAIN-CONTAINING PROTEIN 5A"/>
    <property type="match status" value="1"/>
</dbReference>
<dbReference type="Proteomes" id="UP001470230">
    <property type="component" value="Unassembled WGS sequence"/>
</dbReference>
<dbReference type="PROSITE" id="PS51468">
    <property type="entry name" value="VIT"/>
    <property type="match status" value="1"/>
</dbReference>
<dbReference type="PANTHER" id="PTHR45737">
    <property type="entry name" value="VON WILLEBRAND FACTOR A DOMAIN-CONTAINING PROTEIN 5A"/>
    <property type="match status" value="1"/>
</dbReference>
<evidence type="ECO:0000259" key="2">
    <source>
        <dbReference type="PROSITE" id="PS51468"/>
    </source>
</evidence>
<dbReference type="EMBL" id="JAPFFF010000085">
    <property type="protein sequence ID" value="KAK8835517.1"/>
    <property type="molecule type" value="Genomic_DNA"/>
</dbReference>
<evidence type="ECO:0000313" key="3">
    <source>
        <dbReference type="EMBL" id="KAK8835517.1"/>
    </source>
</evidence>
<sequence length="740" mass="83574">MAFGTCCISRDNDLFKLKPKYVKIEGIQKGFIVNFEMIQAFRINSFESQKISYIFPNDLKMCIYDTTFMIGDTVIKPQLAPFDEAKTIYDEAIGQGQIVVYGAQVGNGLTELKIGNLPPRTTCKVILKIAFECKQINRDTLIIKFPLGVYTPIGEIDCLNIKTNFSFNLHVDPNEIDFVKSNVLNGIYNSHKNTFCISKEIKNHLTENSIILTFVTKEKIQSSALFSSCKPNTNDFCALSLSFDENVNIETNTTESKEFIFVVDCSGSMSYDPIKNAAECLEIFIKSLPSNSFFNIIRFGSTYKKLFNESVQYNEETVEKALQLAQNMDADLGGTELYNPLSDIFRNKAKHGQREVFILTDGEVSDMKSIINLVAQNSNQNRCNTIGFGRGCDGGLVEGIANASRGKCDFVQYNDSLSEKVIPQLQSSFLPYIENVEIHLQGEDNNSFEISPFPLPNISYNNSTLCYLRCKKDQNNKQIKNPFSNGILISGSYKGQQIDFTISKIEQIDEYPDNNKYGISKKLNIGKAISSLFAFNLLRKYELNDSMDQKLKETVIKLSLSSGILCKYTGFVGMIKPDNEAIQKAKKTIVCRGICFGQAPKMLVDYYWNDVSLCSSDEELSDNNDEIDSNNNSSLDKPTSSFDVISLIRLQHINGYWEKLDDVNKICGLNIHHINEISIREKDIERKCIATIIAIAALHVKAPDKQNTWNMIEQKAKHWLSQTLNDTNIDQLLRKIEESI</sequence>
<feature type="domain" description="VWFA" evidence="1">
    <location>
        <begin position="258"/>
        <end position="433"/>
    </location>
</feature>
<dbReference type="InterPro" id="IPR036465">
    <property type="entry name" value="vWFA_dom_sf"/>
</dbReference>
<organism evidence="3 4">
    <name type="scientific">Tritrichomonas musculus</name>
    <dbReference type="NCBI Taxonomy" id="1915356"/>
    <lineage>
        <taxon>Eukaryota</taxon>
        <taxon>Metamonada</taxon>
        <taxon>Parabasalia</taxon>
        <taxon>Tritrichomonadida</taxon>
        <taxon>Tritrichomonadidae</taxon>
        <taxon>Tritrichomonas</taxon>
    </lineage>
</organism>
<evidence type="ECO:0000259" key="1">
    <source>
        <dbReference type="PROSITE" id="PS50234"/>
    </source>
</evidence>
<dbReference type="SUPFAM" id="SSF53300">
    <property type="entry name" value="vWA-like"/>
    <property type="match status" value="1"/>
</dbReference>
<dbReference type="InterPro" id="IPR002035">
    <property type="entry name" value="VWF_A"/>
</dbReference>
<reference evidence="3 4" key="1">
    <citation type="submission" date="2024-04" db="EMBL/GenBank/DDBJ databases">
        <title>Tritrichomonas musculus Genome.</title>
        <authorList>
            <person name="Alves-Ferreira E."/>
            <person name="Grigg M."/>
            <person name="Lorenzi H."/>
            <person name="Galac M."/>
        </authorList>
    </citation>
    <scope>NUCLEOTIDE SEQUENCE [LARGE SCALE GENOMIC DNA]</scope>
    <source>
        <strain evidence="3 4">EAF2021</strain>
    </source>
</reference>
<keyword evidence="4" id="KW-1185">Reference proteome</keyword>
<name>A0ABR2GQ56_9EUKA</name>
<comment type="caution">
    <text evidence="3">The sequence shown here is derived from an EMBL/GenBank/DDBJ whole genome shotgun (WGS) entry which is preliminary data.</text>
</comment>
<accession>A0ABR2GQ56</accession>
<dbReference type="Pfam" id="PF08487">
    <property type="entry name" value="VIT"/>
    <property type="match status" value="1"/>
</dbReference>
<feature type="domain" description="VIT" evidence="2">
    <location>
        <begin position="3"/>
        <end position="131"/>
    </location>
</feature>
<dbReference type="SMART" id="SM00327">
    <property type="entry name" value="VWA"/>
    <property type="match status" value="1"/>
</dbReference>
<gene>
    <name evidence="3" type="ORF">M9Y10_044359</name>
</gene>
<dbReference type="Pfam" id="PF13768">
    <property type="entry name" value="VWA_3"/>
    <property type="match status" value="1"/>
</dbReference>